<dbReference type="GO" id="GO:0004674">
    <property type="term" value="F:protein serine/threonine kinase activity"/>
    <property type="evidence" value="ECO:0007669"/>
    <property type="project" value="UniProtKB-EC"/>
</dbReference>
<evidence type="ECO:0000256" key="1">
    <source>
        <dbReference type="ARBA" id="ARBA00004123"/>
    </source>
</evidence>
<keyword evidence="3" id="KW-0863">Zinc-finger</keyword>
<keyword evidence="2" id="KW-0479">Metal-binding</keyword>
<evidence type="ECO:0000256" key="2">
    <source>
        <dbReference type="ARBA" id="ARBA00022723"/>
    </source>
</evidence>
<dbReference type="AlphaFoldDB" id="A0A5B6ZPC1"/>
<dbReference type="Pfam" id="PF14372">
    <property type="entry name" value="hAT-like_RNase-H"/>
    <property type="match status" value="1"/>
</dbReference>
<proteinExistence type="predicted"/>
<keyword evidence="5" id="KW-0238">DNA-binding</keyword>
<evidence type="ECO:0000256" key="6">
    <source>
        <dbReference type="ARBA" id="ARBA00023242"/>
    </source>
</evidence>
<dbReference type="PANTHER" id="PTHR46481">
    <property type="entry name" value="ZINC FINGER BED DOMAIN-CONTAINING PROTEIN 4"/>
    <property type="match status" value="1"/>
</dbReference>
<feature type="domain" description="HAT C-terminal dimerisation" evidence="7">
    <location>
        <begin position="510"/>
        <end position="572"/>
    </location>
</feature>
<comment type="subcellular location">
    <subcellularLocation>
        <location evidence="1">Nucleus</location>
    </subcellularLocation>
</comment>
<protein>
    <submittedName>
        <fullName evidence="9">Putative zinc finger BED domain-containing protein RICESLEEPER 2-like isoform X2</fullName>
        <ecNumber evidence="9">2.7.11.1</ecNumber>
    </submittedName>
</protein>
<dbReference type="InterPro" id="IPR008906">
    <property type="entry name" value="HATC_C_dom"/>
</dbReference>
<dbReference type="GO" id="GO:0005634">
    <property type="term" value="C:nucleus"/>
    <property type="evidence" value="ECO:0007669"/>
    <property type="project" value="UniProtKB-SubCell"/>
</dbReference>
<feature type="domain" description="hAT-like transposase RNase-H fold" evidence="8">
    <location>
        <begin position="357"/>
        <end position="456"/>
    </location>
</feature>
<organism evidence="9">
    <name type="scientific">Davidia involucrata</name>
    <name type="common">Dove tree</name>
    <dbReference type="NCBI Taxonomy" id="16924"/>
    <lineage>
        <taxon>Eukaryota</taxon>
        <taxon>Viridiplantae</taxon>
        <taxon>Streptophyta</taxon>
        <taxon>Embryophyta</taxon>
        <taxon>Tracheophyta</taxon>
        <taxon>Spermatophyta</taxon>
        <taxon>Magnoliopsida</taxon>
        <taxon>eudicotyledons</taxon>
        <taxon>Gunneridae</taxon>
        <taxon>Pentapetalae</taxon>
        <taxon>asterids</taxon>
        <taxon>Cornales</taxon>
        <taxon>Nyssaceae</taxon>
        <taxon>Davidia</taxon>
    </lineage>
</organism>
<dbReference type="EMBL" id="GHES01015818">
    <property type="protein sequence ID" value="MPA46377.1"/>
    <property type="molecule type" value="Transcribed_RNA"/>
</dbReference>
<evidence type="ECO:0000313" key="9">
    <source>
        <dbReference type="EMBL" id="MPA46377.1"/>
    </source>
</evidence>
<dbReference type="GO" id="GO:0003677">
    <property type="term" value="F:DNA binding"/>
    <property type="evidence" value="ECO:0007669"/>
    <property type="project" value="UniProtKB-KW"/>
</dbReference>
<name>A0A5B6ZPC1_DAVIN</name>
<dbReference type="EC" id="2.7.11.1" evidence="9"/>
<evidence type="ECO:0000259" key="8">
    <source>
        <dbReference type="Pfam" id="PF14372"/>
    </source>
</evidence>
<dbReference type="GO" id="GO:0008270">
    <property type="term" value="F:zinc ion binding"/>
    <property type="evidence" value="ECO:0007669"/>
    <property type="project" value="UniProtKB-KW"/>
</dbReference>
<dbReference type="InterPro" id="IPR012337">
    <property type="entry name" value="RNaseH-like_sf"/>
</dbReference>
<dbReference type="Pfam" id="PF05699">
    <property type="entry name" value="Dimer_Tnp_hAT"/>
    <property type="match status" value="1"/>
</dbReference>
<accession>A0A5B6ZPC1</accession>
<evidence type="ECO:0000256" key="3">
    <source>
        <dbReference type="ARBA" id="ARBA00022771"/>
    </source>
</evidence>
<reference evidence="9" key="1">
    <citation type="submission" date="2019-08" db="EMBL/GenBank/DDBJ databases">
        <title>Reference gene set and small RNA set construction with multiple tissues from Davidia involucrata Baill.</title>
        <authorList>
            <person name="Yang H."/>
            <person name="Zhou C."/>
            <person name="Li G."/>
            <person name="Wang J."/>
            <person name="Gao P."/>
            <person name="Wang M."/>
            <person name="Wang R."/>
            <person name="Zhao Y."/>
        </authorList>
    </citation>
    <scope>NUCLEOTIDE SEQUENCE</scope>
    <source>
        <tissue evidence="9">Mixed with DoveR01_LX</tissue>
    </source>
</reference>
<sequence>MSTELSQANCDDEYLVDEDIDMTEVTSQSEVKRRKLTSKVWDGFTKIRSNASEVQDFKFDPEKSRMDFARMIIKHNYPFNMAEHEYFEIFCNGLQPFFKLVSQNTLRADVLKVYQEEKDKLYNLLDELSCRITLAIDICTSDHQNFAYTCLTAHYINDDWELKKKILAYKYIEYPHDGETLFNLITDLMLEWNIDRKLFSIVVDNATSNDVMVRLLKTWLCDKSLLYLDGDLFHVRCSAHILSLIVQDGLKVIEGFLNKIRESVRYLNRSPYGKQKFNIAINQVRVRGKKKVPMDVPNRWNSTFLMLETALSLKEAFCRLEKIDRNYEQNPSEEEWQVAQVIKGGLEIFFNATSQFSGTNFPTSNVFFFDICDIQVQLREWEISEHECLRLMAGPMKEKFEKYWEGCGLVLAIAVVLDPRFKMDLVEYYYVKIYGSDAGRYVQRVRNAFFDLYNEYRGDLSISKNSNDGVVADGSSSSLFLNAAKDDKFSGFDKWYMERYSITRASKKSEVEQYLEEPLLPRKKKFNILHWWKVNSAVLPILARMARDVLAVLATTIASEAAFNVGGRVVDASEGAFNVGGRVVDASYTSLLPEVVEALVTTNDWIESRNKKSVESNVEDITK</sequence>
<dbReference type="PANTHER" id="PTHR46481:SF10">
    <property type="entry name" value="ZINC FINGER BED DOMAIN-CONTAINING PROTEIN 39"/>
    <property type="match status" value="1"/>
</dbReference>
<evidence type="ECO:0000256" key="4">
    <source>
        <dbReference type="ARBA" id="ARBA00022833"/>
    </source>
</evidence>
<dbReference type="SUPFAM" id="SSF53098">
    <property type="entry name" value="Ribonuclease H-like"/>
    <property type="match status" value="1"/>
</dbReference>
<gene>
    <name evidence="9" type="ORF">Din_015818</name>
</gene>
<dbReference type="InterPro" id="IPR025525">
    <property type="entry name" value="hAT-like_transposase_RNase-H"/>
</dbReference>
<keyword evidence="9" id="KW-0808">Transferase</keyword>
<keyword evidence="6" id="KW-0539">Nucleus</keyword>
<dbReference type="GO" id="GO:0046983">
    <property type="term" value="F:protein dimerization activity"/>
    <property type="evidence" value="ECO:0007669"/>
    <property type="project" value="InterPro"/>
</dbReference>
<keyword evidence="4" id="KW-0862">Zinc</keyword>
<evidence type="ECO:0000259" key="7">
    <source>
        <dbReference type="Pfam" id="PF05699"/>
    </source>
</evidence>
<evidence type="ECO:0000256" key="5">
    <source>
        <dbReference type="ARBA" id="ARBA00023125"/>
    </source>
</evidence>
<dbReference type="InterPro" id="IPR052035">
    <property type="entry name" value="ZnF_BED_domain_contain"/>
</dbReference>